<feature type="transmembrane region" description="Helical" evidence="7">
    <location>
        <begin position="120"/>
        <end position="141"/>
    </location>
</feature>
<evidence type="ECO:0000256" key="7">
    <source>
        <dbReference type="RuleBase" id="RU363032"/>
    </source>
</evidence>
<dbReference type="AlphaFoldDB" id="A0A511NBD2"/>
<dbReference type="Pfam" id="PF00528">
    <property type="entry name" value="BPD_transp_1"/>
    <property type="match status" value="1"/>
</dbReference>
<feature type="transmembrane region" description="Helical" evidence="7">
    <location>
        <begin position="222"/>
        <end position="243"/>
    </location>
</feature>
<evidence type="ECO:0000256" key="6">
    <source>
        <dbReference type="ARBA" id="ARBA00023136"/>
    </source>
</evidence>
<dbReference type="PANTHER" id="PTHR43744:SF8">
    <property type="entry name" value="SN-GLYCEROL-3-PHOSPHATE TRANSPORT SYSTEM PERMEASE PROTEIN UGPE"/>
    <property type="match status" value="1"/>
</dbReference>
<reference evidence="9 10" key="1">
    <citation type="submission" date="2019-07" db="EMBL/GenBank/DDBJ databases">
        <title>Whole genome shotgun sequence of Deinococcus cellulosilyticus NBRC 106333.</title>
        <authorList>
            <person name="Hosoyama A."/>
            <person name="Uohara A."/>
            <person name="Ohji S."/>
            <person name="Ichikawa N."/>
        </authorList>
    </citation>
    <scope>NUCLEOTIDE SEQUENCE [LARGE SCALE GENOMIC DNA]</scope>
    <source>
        <strain evidence="9 10">NBRC 106333</strain>
    </source>
</reference>
<dbReference type="CDD" id="cd06261">
    <property type="entry name" value="TM_PBP2"/>
    <property type="match status" value="1"/>
</dbReference>
<accession>A0A511NBD2</accession>
<dbReference type="InterPro" id="IPR000515">
    <property type="entry name" value="MetI-like"/>
</dbReference>
<organism evidence="9 10">
    <name type="scientific">Deinococcus cellulosilyticus (strain DSM 18568 / NBRC 106333 / KACC 11606 / 5516J-15)</name>
    <dbReference type="NCBI Taxonomy" id="1223518"/>
    <lineage>
        <taxon>Bacteria</taxon>
        <taxon>Thermotogati</taxon>
        <taxon>Deinococcota</taxon>
        <taxon>Deinococci</taxon>
        <taxon>Deinococcales</taxon>
        <taxon>Deinococcaceae</taxon>
        <taxon>Deinococcus</taxon>
    </lineage>
</organism>
<evidence type="ECO:0000313" key="9">
    <source>
        <dbReference type="EMBL" id="GEM49866.1"/>
    </source>
</evidence>
<dbReference type="InterPro" id="IPR035906">
    <property type="entry name" value="MetI-like_sf"/>
</dbReference>
<proteinExistence type="inferred from homology"/>
<comment type="subcellular location">
    <subcellularLocation>
        <location evidence="1 7">Cell membrane</location>
        <topology evidence="1 7">Multi-pass membrane protein</topology>
    </subcellularLocation>
</comment>
<protein>
    <submittedName>
        <fullName evidence="9">ABC transporter permease</fullName>
    </submittedName>
</protein>
<comment type="similarity">
    <text evidence="7">Belongs to the binding-protein-dependent transport system permease family.</text>
</comment>
<dbReference type="PROSITE" id="PS50928">
    <property type="entry name" value="ABC_TM1"/>
    <property type="match status" value="1"/>
</dbReference>
<feature type="transmembrane region" description="Helical" evidence="7">
    <location>
        <begin position="7"/>
        <end position="27"/>
    </location>
</feature>
<keyword evidence="4 7" id="KW-0812">Transmembrane</keyword>
<keyword evidence="10" id="KW-1185">Reference proteome</keyword>
<dbReference type="SUPFAM" id="SSF161098">
    <property type="entry name" value="MetI-like"/>
    <property type="match status" value="1"/>
</dbReference>
<sequence length="256" mass="28373">MRIGRIFSGVIVVLTMIPFLWLLYSAFLSADGFYSGQPLKISLSFENFKALSQVNLWKPLIFSLLSSSIVVTLQLLTSLPAAYAIRAGTPLLGLYLFFFAIPAELMLVPLYGLLQKLHLLNSPLALIFPFMASPFMVFLLYQGMLKIPWEYVEAARLDGASESRIMFQTMLPLLLPEVAAASVLAFAAHWNLVLYPKVVLSQDFPTIQVALSELMRATSNNWGVLGAAALVTSLPIILLYGVFERYVVKTFQGGLK</sequence>
<keyword evidence="3" id="KW-1003">Cell membrane</keyword>
<gene>
    <name evidence="9" type="ORF">DC3_55010</name>
</gene>
<keyword evidence="6 7" id="KW-0472">Membrane</keyword>
<dbReference type="GO" id="GO:0005886">
    <property type="term" value="C:plasma membrane"/>
    <property type="evidence" value="ECO:0007669"/>
    <property type="project" value="UniProtKB-SubCell"/>
</dbReference>
<evidence type="ECO:0000259" key="8">
    <source>
        <dbReference type="PROSITE" id="PS50928"/>
    </source>
</evidence>
<evidence type="ECO:0000256" key="2">
    <source>
        <dbReference type="ARBA" id="ARBA00022448"/>
    </source>
</evidence>
<keyword evidence="5 7" id="KW-1133">Transmembrane helix</keyword>
<keyword evidence="2 7" id="KW-0813">Transport</keyword>
<evidence type="ECO:0000313" key="10">
    <source>
        <dbReference type="Proteomes" id="UP000321306"/>
    </source>
</evidence>
<feature type="transmembrane region" description="Helical" evidence="7">
    <location>
        <begin position="92"/>
        <end position="114"/>
    </location>
</feature>
<evidence type="ECO:0000256" key="1">
    <source>
        <dbReference type="ARBA" id="ARBA00004651"/>
    </source>
</evidence>
<evidence type="ECO:0000256" key="3">
    <source>
        <dbReference type="ARBA" id="ARBA00022475"/>
    </source>
</evidence>
<dbReference type="PANTHER" id="PTHR43744">
    <property type="entry name" value="ABC TRANSPORTER PERMEASE PROTEIN MG189-RELATED-RELATED"/>
    <property type="match status" value="1"/>
</dbReference>
<dbReference type="Gene3D" id="1.10.3720.10">
    <property type="entry name" value="MetI-like"/>
    <property type="match status" value="1"/>
</dbReference>
<feature type="domain" description="ABC transmembrane type-1" evidence="8">
    <location>
        <begin position="60"/>
        <end position="243"/>
    </location>
</feature>
<name>A0A511NBD2_DEIC1</name>
<evidence type="ECO:0000256" key="5">
    <source>
        <dbReference type="ARBA" id="ARBA00022989"/>
    </source>
</evidence>
<feature type="transmembrane region" description="Helical" evidence="7">
    <location>
        <begin position="173"/>
        <end position="192"/>
    </location>
</feature>
<comment type="caution">
    <text evidence="9">The sequence shown here is derived from an EMBL/GenBank/DDBJ whole genome shotgun (WGS) entry which is preliminary data.</text>
</comment>
<evidence type="ECO:0000256" key="4">
    <source>
        <dbReference type="ARBA" id="ARBA00022692"/>
    </source>
</evidence>
<feature type="transmembrane region" description="Helical" evidence="7">
    <location>
        <begin position="60"/>
        <end position="85"/>
    </location>
</feature>
<dbReference type="GO" id="GO:0055085">
    <property type="term" value="P:transmembrane transport"/>
    <property type="evidence" value="ECO:0007669"/>
    <property type="project" value="InterPro"/>
</dbReference>
<dbReference type="EMBL" id="BJXB01000046">
    <property type="protein sequence ID" value="GEM49866.1"/>
    <property type="molecule type" value="Genomic_DNA"/>
</dbReference>
<dbReference type="Proteomes" id="UP000321306">
    <property type="component" value="Unassembled WGS sequence"/>
</dbReference>